<sequence length="451" mass="51353">MTKRSSTDASDGNVPKRACTSSEAGLARSRIMARLSERALPSHLFELDKQYDEIYSLIDQTITQGESNSCLLIGNRGTGKSHLLRRVLNDLDKKYNWNTTSFCVVRLNGWIQTTDRLALNEMARQLAAYQQQDDVNTDASFHSFAESFGYLLSLLRSGDKSSLPVVFVLDEFDRFAHQAQQSVLYNLFDAAQSAQNPMIVLGLTSRMDTLLLLEKRVKSRYSHRQIYFFAPSTQDVFTDIARTALQIHPTMDDDATFVQYAETFNSGVHKLFQDPAMTSIMKRCFMTTKEVRMFFRIALDPVSRISEDQPFLRVQDFIEAAGAEFGDAKTELLKGVSLLELLLVVAMKKLLEKEITTFNFEMVYDEYKEFMNNTQVRGDGFGMKLYKRPVALKAFENLQGLELVCPVDNVAKCPKEFRMNKLMLEQMQVREAVARFKNCPSMVMKWATGAA</sequence>
<evidence type="ECO:0000256" key="1">
    <source>
        <dbReference type="ARBA" id="ARBA00004123"/>
    </source>
</evidence>
<dbReference type="InterPro" id="IPR016527">
    <property type="entry name" value="ORC4"/>
</dbReference>
<dbReference type="GO" id="GO:0005664">
    <property type="term" value="C:nuclear origin of replication recognition complex"/>
    <property type="evidence" value="ECO:0007669"/>
    <property type="project" value="TreeGrafter"/>
</dbReference>
<dbReference type="EMBL" id="MCGN01000002">
    <property type="protein sequence ID" value="ORZ01017.1"/>
    <property type="molecule type" value="Genomic_DNA"/>
</dbReference>
<name>A0A1X2HNU0_SYNRA</name>
<dbReference type="Proteomes" id="UP000242180">
    <property type="component" value="Unassembled WGS sequence"/>
</dbReference>
<protein>
    <recommendedName>
        <fullName evidence="3 7">Origin recognition complex subunit 4</fullName>
    </recommendedName>
</protein>
<dbReference type="GO" id="GO:0006270">
    <property type="term" value="P:DNA replication initiation"/>
    <property type="evidence" value="ECO:0007669"/>
    <property type="project" value="TreeGrafter"/>
</dbReference>
<keyword evidence="6 7" id="KW-0539">Nucleus</keyword>
<accession>A0A1X2HNU0</accession>
<evidence type="ECO:0000256" key="6">
    <source>
        <dbReference type="ARBA" id="ARBA00023242"/>
    </source>
</evidence>
<dbReference type="Gene3D" id="3.40.50.300">
    <property type="entry name" value="P-loop containing nucleotide triphosphate hydrolases"/>
    <property type="match status" value="1"/>
</dbReference>
<dbReference type="PANTHER" id="PTHR12087">
    <property type="entry name" value="ORIGIN RECOGNITION COMPLEX SUBUNIT 4"/>
    <property type="match status" value="1"/>
</dbReference>
<comment type="function">
    <text evidence="7">Component of the origin recognition complex (ORC) that binds origins of replication.</text>
</comment>
<dbReference type="GO" id="GO:0003688">
    <property type="term" value="F:DNA replication origin binding"/>
    <property type="evidence" value="ECO:0007669"/>
    <property type="project" value="TreeGrafter"/>
</dbReference>
<dbReference type="Pfam" id="PF13191">
    <property type="entry name" value="AAA_16"/>
    <property type="match status" value="1"/>
</dbReference>
<gene>
    <name evidence="10" type="ORF">BCR43DRAFT_555991</name>
</gene>
<dbReference type="Pfam" id="PF14629">
    <property type="entry name" value="ORC4_C"/>
    <property type="match status" value="1"/>
</dbReference>
<dbReference type="InterPro" id="IPR003593">
    <property type="entry name" value="AAA+_ATPase"/>
</dbReference>
<dbReference type="InterPro" id="IPR041664">
    <property type="entry name" value="AAA_16"/>
</dbReference>
<dbReference type="InterPro" id="IPR032705">
    <property type="entry name" value="ORC4_C"/>
</dbReference>
<dbReference type="InterPro" id="IPR027417">
    <property type="entry name" value="P-loop_NTPase"/>
</dbReference>
<evidence type="ECO:0000256" key="3">
    <source>
        <dbReference type="ARBA" id="ARBA00019083"/>
    </source>
</evidence>
<keyword evidence="5 7" id="KW-0238">DNA-binding</keyword>
<dbReference type="FunFam" id="3.40.50.300:FF:001499">
    <property type="entry name" value="Origin recognition complex subunit 4, putative"/>
    <property type="match status" value="1"/>
</dbReference>
<evidence type="ECO:0000256" key="2">
    <source>
        <dbReference type="ARBA" id="ARBA00005334"/>
    </source>
</evidence>
<dbReference type="OrthoDB" id="343623at2759"/>
<dbReference type="SUPFAM" id="SSF52540">
    <property type="entry name" value="P-loop containing nucleoside triphosphate hydrolases"/>
    <property type="match status" value="1"/>
</dbReference>
<dbReference type="OMA" id="AFTFQRN"/>
<comment type="caution">
    <text evidence="10">The sequence shown here is derived from an EMBL/GenBank/DDBJ whole genome shotgun (WGS) entry which is preliminary data.</text>
</comment>
<dbReference type="STRING" id="13706.A0A1X2HNU0"/>
<proteinExistence type="inferred from homology"/>
<dbReference type="InParanoid" id="A0A1X2HNU0"/>
<feature type="region of interest" description="Disordered" evidence="8">
    <location>
        <begin position="1"/>
        <end position="21"/>
    </location>
</feature>
<dbReference type="PIRSF" id="PIRSF007858">
    <property type="entry name" value="ORC4"/>
    <property type="match status" value="1"/>
</dbReference>
<dbReference type="AlphaFoldDB" id="A0A1X2HNU0"/>
<reference evidence="10 11" key="1">
    <citation type="submission" date="2016-07" db="EMBL/GenBank/DDBJ databases">
        <title>Pervasive Adenine N6-methylation of Active Genes in Fungi.</title>
        <authorList>
            <consortium name="DOE Joint Genome Institute"/>
            <person name="Mondo S.J."/>
            <person name="Dannebaum R.O."/>
            <person name="Kuo R.C."/>
            <person name="Labutti K."/>
            <person name="Haridas S."/>
            <person name="Kuo A."/>
            <person name="Salamov A."/>
            <person name="Ahrendt S.R."/>
            <person name="Lipzen A."/>
            <person name="Sullivan W."/>
            <person name="Andreopoulos W.B."/>
            <person name="Clum A."/>
            <person name="Lindquist E."/>
            <person name="Daum C."/>
            <person name="Ramamoorthy G.K."/>
            <person name="Gryganskyi A."/>
            <person name="Culley D."/>
            <person name="Magnuson J.K."/>
            <person name="James T.Y."/>
            <person name="O'Malley M.A."/>
            <person name="Stajich J.E."/>
            <person name="Spatafora J.W."/>
            <person name="Visel A."/>
            <person name="Grigoriev I.V."/>
        </authorList>
    </citation>
    <scope>NUCLEOTIDE SEQUENCE [LARGE SCALE GENOMIC DNA]</scope>
    <source>
        <strain evidence="10 11">NRRL 2496</strain>
    </source>
</reference>
<evidence type="ECO:0000256" key="8">
    <source>
        <dbReference type="SAM" id="MobiDB-lite"/>
    </source>
</evidence>
<comment type="subcellular location">
    <subcellularLocation>
        <location evidence="1 7">Nucleus</location>
    </subcellularLocation>
</comment>
<organism evidence="10 11">
    <name type="scientific">Syncephalastrum racemosum</name>
    <name type="common">Filamentous fungus</name>
    <dbReference type="NCBI Taxonomy" id="13706"/>
    <lineage>
        <taxon>Eukaryota</taxon>
        <taxon>Fungi</taxon>
        <taxon>Fungi incertae sedis</taxon>
        <taxon>Mucoromycota</taxon>
        <taxon>Mucoromycotina</taxon>
        <taxon>Mucoromycetes</taxon>
        <taxon>Mucorales</taxon>
        <taxon>Syncephalastraceae</taxon>
        <taxon>Syncephalastrum</taxon>
    </lineage>
</organism>
<dbReference type="PANTHER" id="PTHR12087:SF0">
    <property type="entry name" value="ORIGIN RECOGNITION COMPLEX SUBUNIT 4"/>
    <property type="match status" value="1"/>
</dbReference>
<keyword evidence="4 7" id="KW-0235">DNA replication</keyword>
<feature type="domain" description="AAA+ ATPase" evidence="9">
    <location>
        <begin position="66"/>
        <end position="232"/>
    </location>
</feature>
<dbReference type="CDD" id="cd00009">
    <property type="entry name" value="AAA"/>
    <property type="match status" value="1"/>
</dbReference>
<evidence type="ECO:0000256" key="7">
    <source>
        <dbReference type="PIRNR" id="PIRNR007858"/>
    </source>
</evidence>
<evidence type="ECO:0000256" key="5">
    <source>
        <dbReference type="ARBA" id="ARBA00023125"/>
    </source>
</evidence>
<evidence type="ECO:0000313" key="10">
    <source>
        <dbReference type="EMBL" id="ORZ01017.1"/>
    </source>
</evidence>
<comment type="similarity">
    <text evidence="2 7">Belongs to the ORC4 family.</text>
</comment>
<keyword evidence="11" id="KW-1185">Reference proteome</keyword>
<evidence type="ECO:0000313" key="11">
    <source>
        <dbReference type="Proteomes" id="UP000242180"/>
    </source>
</evidence>
<evidence type="ECO:0000256" key="4">
    <source>
        <dbReference type="ARBA" id="ARBA00022705"/>
    </source>
</evidence>
<evidence type="ECO:0000259" key="9">
    <source>
        <dbReference type="SMART" id="SM00382"/>
    </source>
</evidence>
<dbReference type="SMART" id="SM00382">
    <property type="entry name" value="AAA"/>
    <property type="match status" value="1"/>
</dbReference>